<feature type="transmembrane region" description="Helical" evidence="6">
    <location>
        <begin position="36"/>
        <end position="55"/>
    </location>
</feature>
<evidence type="ECO:0000256" key="1">
    <source>
        <dbReference type="ARBA" id="ARBA00004651"/>
    </source>
</evidence>
<keyword evidence="5 6" id="KW-0472">Membrane</keyword>
<dbReference type="Pfam" id="PF02653">
    <property type="entry name" value="BPD_transp_2"/>
    <property type="match status" value="1"/>
</dbReference>
<dbReference type="KEGG" id="srt:Srot_1019"/>
<proteinExistence type="predicted"/>
<dbReference type="GO" id="GO:0005886">
    <property type="term" value="C:plasma membrane"/>
    <property type="evidence" value="ECO:0007669"/>
    <property type="project" value="UniProtKB-SubCell"/>
</dbReference>
<feature type="transmembrane region" description="Helical" evidence="6">
    <location>
        <begin position="341"/>
        <end position="363"/>
    </location>
</feature>
<evidence type="ECO:0000313" key="8">
    <source>
        <dbReference type="Proteomes" id="UP000002247"/>
    </source>
</evidence>
<dbReference type="EMBL" id="CP001958">
    <property type="protein sequence ID" value="ADG97492.1"/>
    <property type="molecule type" value="Genomic_DNA"/>
</dbReference>
<dbReference type="GO" id="GO:0022857">
    <property type="term" value="F:transmembrane transporter activity"/>
    <property type="evidence" value="ECO:0007669"/>
    <property type="project" value="InterPro"/>
</dbReference>
<accession>D6ZEW8</accession>
<feature type="transmembrane region" description="Helical" evidence="6">
    <location>
        <begin position="184"/>
        <end position="211"/>
    </location>
</feature>
<comment type="subcellular location">
    <subcellularLocation>
        <location evidence="1">Cell membrane</location>
        <topology evidence="1">Multi-pass membrane protein</topology>
    </subcellularLocation>
</comment>
<dbReference type="CDD" id="cd06580">
    <property type="entry name" value="TM_PBP1_transp_TpRbsC_like"/>
    <property type="match status" value="1"/>
</dbReference>
<feature type="transmembrane region" description="Helical" evidence="6">
    <location>
        <begin position="62"/>
        <end position="83"/>
    </location>
</feature>
<dbReference type="AlphaFoldDB" id="D6ZEW8"/>
<evidence type="ECO:0000256" key="2">
    <source>
        <dbReference type="ARBA" id="ARBA00022475"/>
    </source>
</evidence>
<gene>
    <name evidence="7" type="ordered locus">Srot_1019</name>
</gene>
<keyword evidence="8" id="KW-1185">Reference proteome</keyword>
<reference evidence="7 8" key="1">
    <citation type="journal article" date="2010" name="Stand. Genomic Sci.">
        <title>Complete genome sequence of Segniliparus rotundus type strain (CDC 1076).</title>
        <authorList>
            <person name="Sikorski J."/>
            <person name="Lapidus A."/>
            <person name="Copeland A."/>
            <person name="Misra M."/>
            <person name="Glavina Del Rio T."/>
            <person name="Nolan M."/>
            <person name="Lucas S."/>
            <person name="Chen F."/>
            <person name="Tice H."/>
            <person name="Cheng J.F."/>
            <person name="Jando M."/>
            <person name="Schneider S."/>
            <person name="Bruce D."/>
            <person name="Goodwin L."/>
            <person name="Pitluck S."/>
            <person name="Liolios K."/>
            <person name="Mikhailova N."/>
            <person name="Pati A."/>
            <person name="Ivanova N."/>
            <person name="Mavromatis K."/>
            <person name="Chen A."/>
            <person name="Palaniappan K."/>
            <person name="Chertkov O."/>
            <person name="Land M."/>
            <person name="Hauser L."/>
            <person name="Chang Y.J."/>
            <person name="Jeffries C.D."/>
            <person name="Brettin T."/>
            <person name="Detter J.C."/>
            <person name="Han C."/>
            <person name="Rohde M."/>
            <person name="Goker M."/>
            <person name="Bristow J."/>
            <person name="Eisen J.A."/>
            <person name="Markowitz V."/>
            <person name="Hugenholtz P."/>
            <person name="Kyrpides N.C."/>
            <person name="Klenk H.P."/>
        </authorList>
    </citation>
    <scope>NUCLEOTIDE SEQUENCE [LARGE SCALE GENOMIC DNA]</scope>
    <source>
        <strain evidence="8">ATCC BAA-972 / CDC 1076 / CIP 108378 / DSM 44985 / JCM 13578</strain>
    </source>
</reference>
<evidence type="ECO:0000256" key="5">
    <source>
        <dbReference type="ARBA" id="ARBA00023136"/>
    </source>
</evidence>
<evidence type="ECO:0000256" key="3">
    <source>
        <dbReference type="ARBA" id="ARBA00022692"/>
    </source>
</evidence>
<dbReference type="STRING" id="640132.Srot_1019"/>
<dbReference type="InterPro" id="IPR001851">
    <property type="entry name" value="ABC_transp_permease"/>
</dbReference>
<feature type="transmembrane region" description="Helical" evidence="6">
    <location>
        <begin position="313"/>
        <end position="334"/>
    </location>
</feature>
<keyword evidence="4 6" id="KW-1133">Transmembrane helix</keyword>
<dbReference type="PANTHER" id="PTHR43370">
    <property type="entry name" value="SUGAR ABC TRANSPORTER INTEGRAL MEMBRANE PROTEIN-RELATED"/>
    <property type="match status" value="1"/>
</dbReference>
<evidence type="ECO:0000313" key="7">
    <source>
        <dbReference type="EMBL" id="ADG97492.1"/>
    </source>
</evidence>
<dbReference type="RefSeq" id="WP_013137948.1">
    <property type="nucleotide sequence ID" value="NC_014168.1"/>
</dbReference>
<feature type="transmembrane region" description="Helical" evidence="6">
    <location>
        <begin position="241"/>
        <end position="261"/>
    </location>
</feature>
<feature type="transmembrane region" description="Helical" evidence="6">
    <location>
        <begin position="117"/>
        <end position="140"/>
    </location>
</feature>
<keyword evidence="3 6" id="KW-0812">Transmembrane</keyword>
<feature type="transmembrane region" description="Helical" evidence="6">
    <location>
        <begin position="89"/>
        <end position="110"/>
    </location>
</feature>
<keyword evidence="2" id="KW-1003">Cell membrane</keyword>
<organism evidence="7 8">
    <name type="scientific">Segniliparus rotundus (strain ATCC BAA-972 / CDC 1076 / CIP 108378 / DSM 44985 / JCM 13578)</name>
    <dbReference type="NCBI Taxonomy" id="640132"/>
    <lineage>
        <taxon>Bacteria</taxon>
        <taxon>Bacillati</taxon>
        <taxon>Actinomycetota</taxon>
        <taxon>Actinomycetes</taxon>
        <taxon>Mycobacteriales</taxon>
        <taxon>Segniliparaceae</taxon>
        <taxon>Segniliparus</taxon>
    </lineage>
</organism>
<dbReference type="Proteomes" id="UP000002247">
    <property type="component" value="Chromosome"/>
</dbReference>
<dbReference type="eggNOG" id="COG1079">
    <property type="taxonomic scope" value="Bacteria"/>
</dbReference>
<evidence type="ECO:0000256" key="6">
    <source>
        <dbReference type="SAM" id="Phobius"/>
    </source>
</evidence>
<sequence>MSAKTFRWALPVSAALLLVSVTTALTHAYDLTSPGVVRTGLALAIPIALAALGGLWAERSGVVNIGLEGMMILGSWGAAWGSLQFGPLFGLLAAAVFGAAGGALHALATVTFRVNHIVSGVAVNLLGAGVAKYLANLVFFPLSKNPRESPPVQTLRSFDVPFLPRWCQSLAERHWFLVSDLAGVLGGAASGLSALTVGGLALVPLSFWLLWRTRFGLRLRSCGENPAAAASLGVKVRLCQYTALLVSGAMAGLGGAALVVAPGQIGYSEGQTGGRGYIGLAAMIFGNWRPGGLLGACALFGYADGLRLATPGWVVGAFLYGAVLALAALAAVRLSRGQRVAGLVTAAIAAGLWCLYWCTSALPNEFTDYLPHMLTLMVLALGASKLRPPAALGETSQSEH</sequence>
<evidence type="ECO:0000256" key="4">
    <source>
        <dbReference type="ARBA" id="ARBA00022989"/>
    </source>
</evidence>
<dbReference type="PANTHER" id="PTHR43370:SF1">
    <property type="entry name" value="GUANOSINE ABC TRANSPORTER PERMEASE PROTEIN NUPQ"/>
    <property type="match status" value="1"/>
</dbReference>
<dbReference type="HOGENOM" id="CLU_040769_1_0_11"/>
<protein>
    <submittedName>
        <fullName evidence="7">Inner-membrane translocator</fullName>
    </submittedName>
</protein>
<name>D6ZEW8_SEGRD</name>